<protein>
    <submittedName>
        <fullName evidence="5">Arginase</fullName>
        <ecNumber evidence="5">3.5.3.1</ecNumber>
    </submittedName>
</protein>
<evidence type="ECO:0000256" key="4">
    <source>
        <dbReference type="PROSITE-ProRule" id="PRU00742"/>
    </source>
</evidence>
<dbReference type="SUPFAM" id="SSF52768">
    <property type="entry name" value="Arginase/deacetylase"/>
    <property type="match status" value="1"/>
</dbReference>
<evidence type="ECO:0000256" key="1">
    <source>
        <dbReference type="ARBA" id="ARBA00022723"/>
    </source>
</evidence>
<sequence>MDAAWGIVGVPSSAGAHTPGVEKGPAAIRRAGLAGLLPGGAADHGDVPGARWRPDRARPAAKNAGEVARVAAGTADAVAGVLARGQRPIVIGGDCSITVGVVAGFVRHGTPPALLYVDGGPDLFTPATRANGNLDAMGTAHLLGLPGCAPELAGIGPVTPLLSPADVVSYGDALAGGDDPERRLLDELRIPYVTAAEVHADVPGAARRALAAIEATGRPFVLHLDVDVLSFVDVPLADVPDSGGDPIGLTPAELTASLAVLTAGPRFAALVLTEINPDHAPDDSVLGDFLAAIAGALPRA</sequence>
<dbReference type="AlphaFoldDB" id="A0AAE3W647"/>
<dbReference type="EMBL" id="JAUSUZ010000001">
    <property type="protein sequence ID" value="MDQ0370618.1"/>
    <property type="molecule type" value="Genomic_DNA"/>
</dbReference>
<dbReference type="RefSeq" id="WP_307246719.1">
    <property type="nucleotide sequence ID" value="NZ_JAUSUZ010000001.1"/>
</dbReference>
<comment type="similarity">
    <text evidence="4">Belongs to the arginase family.</text>
</comment>
<organism evidence="5 6">
    <name type="scientific">Catenuloplanes indicus</name>
    <dbReference type="NCBI Taxonomy" id="137267"/>
    <lineage>
        <taxon>Bacteria</taxon>
        <taxon>Bacillati</taxon>
        <taxon>Actinomycetota</taxon>
        <taxon>Actinomycetes</taxon>
        <taxon>Micromonosporales</taxon>
        <taxon>Micromonosporaceae</taxon>
        <taxon>Catenuloplanes</taxon>
    </lineage>
</organism>
<dbReference type="InterPro" id="IPR006035">
    <property type="entry name" value="Ureohydrolase"/>
</dbReference>
<evidence type="ECO:0000313" key="6">
    <source>
        <dbReference type="Proteomes" id="UP001240236"/>
    </source>
</evidence>
<reference evidence="5 6" key="1">
    <citation type="submission" date="2023-07" db="EMBL/GenBank/DDBJ databases">
        <title>Sequencing the genomes of 1000 actinobacteria strains.</title>
        <authorList>
            <person name="Klenk H.-P."/>
        </authorList>
    </citation>
    <scope>NUCLEOTIDE SEQUENCE [LARGE SCALE GENOMIC DNA]</scope>
    <source>
        <strain evidence="5 6">DSM 44709</strain>
    </source>
</reference>
<dbReference type="InterPro" id="IPR023696">
    <property type="entry name" value="Ureohydrolase_dom_sf"/>
</dbReference>
<dbReference type="GO" id="GO:0030145">
    <property type="term" value="F:manganese ion binding"/>
    <property type="evidence" value="ECO:0007669"/>
    <property type="project" value="TreeGrafter"/>
</dbReference>
<dbReference type="Proteomes" id="UP001240236">
    <property type="component" value="Unassembled WGS sequence"/>
</dbReference>
<gene>
    <name evidence="5" type="ORF">J2S42_007287</name>
</gene>
<dbReference type="CDD" id="cd09999">
    <property type="entry name" value="Arginase-like_1"/>
    <property type="match status" value="1"/>
</dbReference>
<dbReference type="PANTHER" id="PTHR43782">
    <property type="entry name" value="ARGINASE"/>
    <property type="match status" value="1"/>
</dbReference>
<name>A0AAE3W647_9ACTN</name>
<proteinExistence type="inferred from homology"/>
<keyword evidence="2 5" id="KW-0378">Hydrolase</keyword>
<accession>A0AAE3W647</accession>
<dbReference type="PANTHER" id="PTHR43782:SF3">
    <property type="entry name" value="ARGINASE"/>
    <property type="match status" value="1"/>
</dbReference>
<dbReference type="Pfam" id="PF00491">
    <property type="entry name" value="Arginase"/>
    <property type="match status" value="1"/>
</dbReference>
<keyword evidence="6" id="KW-1185">Reference proteome</keyword>
<evidence type="ECO:0000313" key="5">
    <source>
        <dbReference type="EMBL" id="MDQ0370618.1"/>
    </source>
</evidence>
<dbReference type="PRINTS" id="PR00116">
    <property type="entry name" value="ARGINASE"/>
</dbReference>
<dbReference type="GO" id="GO:0005829">
    <property type="term" value="C:cytosol"/>
    <property type="evidence" value="ECO:0007669"/>
    <property type="project" value="TreeGrafter"/>
</dbReference>
<keyword evidence="1" id="KW-0479">Metal-binding</keyword>
<evidence type="ECO:0000256" key="2">
    <source>
        <dbReference type="ARBA" id="ARBA00022801"/>
    </source>
</evidence>
<dbReference type="PROSITE" id="PS51409">
    <property type="entry name" value="ARGINASE_2"/>
    <property type="match status" value="1"/>
</dbReference>
<keyword evidence="3" id="KW-0464">Manganese</keyword>
<dbReference type="Gene3D" id="3.40.800.10">
    <property type="entry name" value="Ureohydrolase domain"/>
    <property type="match status" value="1"/>
</dbReference>
<dbReference type="EC" id="3.5.3.1" evidence="5"/>
<dbReference type="GO" id="GO:0004053">
    <property type="term" value="F:arginase activity"/>
    <property type="evidence" value="ECO:0007669"/>
    <property type="project" value="UniProtKB-EC"/>
</dbReference>
<evidence type="ECO:0000256" key="3">
    <source>
        <dbReference type="ARBA" id="ARBA00023211"/>
    </source>
</evidence>
<comment type="caution">
    <text evidence="5">The sequence shown here is derived from an EMBL/GenBank/DDBJ whole genome shotgun (WGS) entry which is preliminary data.</text>
</comment>